<evidence type="ECO:0000313" key="5">
    <source>
        <dbReference type="EMBL" id="OEF95629.1"/>
    </source>
</evidence>
<protein>
    <recommendedName>
        <fullName evidence="4">Carboxyltransferase domain-containing protein</fullName>
    </recommendedName>
</protein>
<evidence type="ECO:0000259" key="4">
    <source>
        <dbReference type="SMART" id="SM00797"/>
    </source>
</evidence>
<dbReference type="GO" id="GO:0016787">
    <property type="term" value="F:hydrolase activity"/>
    <property type="evidence" value="ECO:0007669"/>
    <property type="project" value="UniProtKB-KW"/>
</dbReference>
<dbReference type="NCBIfam" id="TIGR00724">
    <property type="entry name" value="urea_amlyse_rel"/>
    <property type="match status" value="1"/>
</dbReference>
<feature type="domain" description="Carboxyltransferase" evidence="4">
    <location>
        <begin position="33"/>
        <end position="334"/>
    </location>
</feature>
<evidence type="ECO:0000256" key="1">
    <source>
        <dbReference type="ARBA" id="ARBA00022741"/>
    </source>
</evidence>
<dbReference type="PANTHER" id="PTHR43309">
    <property type="entry name" value="5-OXOPROLINASE SUBUNIT C"/>
    <property type="match status" value="1"/>
</dbReference>
<dbReference type="Pfam" id="PF02626">
    <property type="entry name" value="CT_A_B"/>
    <property type="match status" value="1"/>
</dbReference>
<dbReference type="OrthoDB" id="9782422at2"/>
<keyword evidence="1" id="KW-0547">Nucleotide-binding</keyword>
<evidence type="ECO:0000256" key="2">
    <source>
        <dbReference type="ARBA" id="ARBA00022801"/>
    </source>
</evidence>
<dbReference type="STRING" id="766136.BHF68_12355"/>
<organism evidence="5 6">
    <name type="scientific">Desulfuribacillus alkaliarsenatis</name>
    <dbReference type="NCBI Taxonomy" id="766136"/>
    <lineage>
        <taxon>Bacteria</taxon>
        <taxon>Bacillati</taxon>
        <taxon>Bacillota</taxon>
        <taxon>Desulfuribacillia</taxon>
        <taxon>Desulfuribacillales</taxon>
        <taxon>Desulfuribacillaceae</taxon>
        <taxon>Desulfuribacillus</taxon>
    </lineage>
</organism>
<dbReference type="InterPro" id="IPR029000">
    <property type="entry name" value="Cyclophilin-like_dom_sf"/>
</dbReference>
<gene>
    <name evidence="5" type="ORF">BHF68_12355</name>
</gene>
<dbReference type="SMART" id="SM00797">
    <property type="entry name" value="AHS2"/>
    <property type="match status" value="1"/>
</dbReference>
<reference evidence="5 6" key="1">
    <citation type="submission" date="2016-09" db="EMBL/GenBank/DDBJ databases">
        <title>Draft genome sequence for the type strain of Desulfuribacillus alkaliarsenatis AHT28, an obligately anaerobic, sulfidogenic bacterium isolated from Russian soda lake sediments.</title>
        <authorList>
            <person name="Abin C.A."/>
            <person name="Hollibaugh J.T."/>
        </authorList>
    </citation>
    <scope>NUCLEOTIDE SEQUENCE [LARGE SCALE GENOMIC DNA]</scope>
    <source>
        <strain evidence="5 6">AHT28</strain>
    </source>
</reference>
<keyword evidence="2" id="KW-0378">Hydrolase</keyword>
<dbReference type="AlphaFoldDB" id="A0A1E5FYI7"/>
<comment type="caution">
    <text evidence="5">The sequence shown here is derived from an EMBL/GenBank/DDBJ whole genome shotgun (WGS) entry which is preliminary data.</text>
</comment>
<accession>A0A1E5FYI7</accession>
<evidence type="ECO:0000313" key="6">
    <source>
        <dbReference type="Proteomes" id="UP000094296"/>
    </source>
</evidence>
<name>A0A1E5FYI7_9FIRM</name>
<dbReference type="InterPro" id="IPR003778">
    <property type="entry name" value="CT_A_B"/>
</dbReference>
<dbReference type="EMBL" id="MIJE01000036">
    <property type="protein sequence ID" value="OEF95629.1"/>
    <property type="molecule type" value="Genomic_DNA"/>
</dbReference>
<dbReference type="RefSeq" id="WP_069644442.1">
    <property type="nucleotide sequence ID" value="NZ_MIJE01000036.1"/>
</dbReference>
<proteinExistence type="predicted"/>
<dbReference type="PANTHER" id="PTHR43309:SF5">
    <property type="entry name" value="5-OXOPROLINASE SUBUNIT C"/>
    <property type="match status" value="1"/>
</dbReference>
<keyword evidence="6" id="KW-1185">Reference proteome</keyword>
<dbReference type="Gene3D" id="2.40.100.10">
    <property type="entry name" value="Cyclophilin-like"/>
    <property type="match status" value="1"/>
</dbReference>
<keyword evidence="3" id="KW-0067">ATP-binding</keyword>
<evidence type="ECO:0000256" key="3">
    <source>
        <dbReference type="ARBA" id="ARBA00022840"/>
    </source>
</evidence>
<dbReference type="GO" id="GO:0005524">
    <property type="term" value="F:ATP binding"/>
    <property type="evidence" value="ECO:0007669"/>
    <property type="project" value="UniProtKB-KW"/>
</dbReference>
<sequence>MNNQSVDVCATATIEKAGLYDTLQDNGRYGYRSKGVPVSGAMDNYSYTIGNLLLGNYRNDPSIEITMVGPTISFSQPTEIVITGADFRAMINEKPAKLWQRIKIQAEDILTFSQAKQGCRAYLAVKGGFQVPQVLGSVATYTKAKLGGLAGKRLQVGDKICYRSSNNSKASNNSFKKAFNYQERNYHSLSYKLRPNINIQDVELRVILGPQQQYFAEESVQALLSNSYQVTKDIDRMGIRLQGKPLEFKASPHQAGGQEIITDAVAYGAIQVPANGQPVILGVDSQTTGGYAKIACVISADLPKVAQLRHLQHVYFTAVSIEEAQAIYKKQELIYSTLEGIING</sequence>
<dbReference type="SUPFAM" id="SSF50891">
    <property type="entry name" value="Cyclophilin-like"/>
    <property type="match status" value="1"/>
</dbReference>
<dbReference type="Proteomes" id="UP000094296">
    <property type="component" value="Unassembled WGS sequence"/>
</dbReference>
<dbReference type="InterPro" id="IPR052708">
    <property type="entry name" value="PxpC"/>
</dbReference>